<dbReference type="Proteomes" id="UP000199103">
    <property type="component" value="Chromosome I"/>
</dbReference>
<dbReference type="InterPro" id="IPR006311">
    <property type="entry name" value="TAT_signal"/>
</dbReference>
<accession>A0A1H1XMN5</accession>
<dbReference type="InterPro" id="IPR003961">
    <property type="entry name" value="FN3_dom"/>
</dbReference>
<dbReference type="AlphaFoldDB" id="A0A1H1XMN5"/>
<dbReference type="InterPro" id="IPR032093">
    <property type="entry name" value="PhoD_N"/>
</dbReference>
<dbReference type="InterPro" id="IPR038607">
    <property type="entry name" value="PhoD-like_sf"/>
</dbReference>
<dbReference type="InterPro" id="IPR029052">
    <property type="entry name" value="Metallo-depent_PP-like"/>
</dbReference>
<dbReference type="InterPro" id="IPR052900">
    <property type="entry name" value="Phospholipid_Metab_Enz"/>
</dbReference>
<organism evidence="4 5">
    <name type="scientific">Microlunatus soli</name>
    <dbReference type="NCBI Taxonomy" id="630515"/>
    <lineage>
        <taxon>Bacteria</taxon>
        <taxon>Bacillati</taxon>
        <taxon>Actinomycetota</taxon>
        <taxon>Actinomycetes</taxon>
        <taxon>Propionibacteriales</taxon>
        <taxon>Propionibacteriaceae</taxon>
        <taxon>Microlunatus</taxon>
    </lineage>
</organism>
<feature type="compositionally biased region" description="Basic and acidic residues" evidence="1">
    <location>
        <begin position="340"/>
        <end position="349"/>
    </location>
</feature>
<dbReference type="EMBL" id="LT629772">
    <property type="protein sequence ID" value="SDT10525.1"/>
    <property type="molecule type" value="Genomic_DNA"/>
</dbReference>
<feature type="domain" description="Phospholipase D N-terminal" evidence="3">
    <location>
        <begin position="61"/>
        <end position="157"/>
    </location>
</feature>
<dbReference type="InterPro" id="IPR018946">
    <property type="entry name" value="PhoD-like_MPP"/>
</dbReference>
<gene>
    <name evidence="4" type="ORF">SAMN04489812_4154</name>
</gene>
<reference evidence="4 5" key="1">
    <citation type="submission" date="2016-10" db="EMBL/GenBank/DDBJ databases">
        <authorList>
            <person name="de Groot N.N."/>
        </authorList>
    </citation>
    <scope>NUCLEOTIDE SEQUENCE [LARGE SCALE GENOMIC DNA]</scope>
    <source>
        <strain evidence="4 5">DSM 21800</strain>
    </source>
</reference>
<dbReference type="STRING" id="630515.SAMN04489812_4154"/>
<dbReference type="SUPFAM" id="SSF56300">
    <property type="entry name" value="Metallo-dependent phosphatases"/>
    <property type="match status" value="1"/>
</dbReference>
<dbReference type="Gene3D" id="2.60.40.380">
    <property type="entry name" value="Purple acid phosphatase-like, N-terminal"/>
    <property type="match status" value="1"/>
</dbReference>
<evidence type="ECO:0000256" key="1">
    <source>
        <dbReference type="SAM" id="MobiDB-lite"/>
    </source>
</evidence>
<protein>
    <submittedName>
        <fullName evidence="4">Alkaline phosphatase D</fullName>
    </submittedName>
</protein>
<keyword evidence="5" id="KW-1185">Reference proteome</keyword>
<evidence type="ECO:0000313" key="4">
    <source>
        <dbReference type="EMBL" id="SDT10525.1"/>
    </source>
</evidence>
<dbReference type="PANTHER" id="PTHR43606:SF2">
    <property type="entry name" value="ALKALINE PHOSPHATASE FAMILY PROTEIN (AFU_ORTHOLOGUE AFUA_5G03860)"/>
    <property type="match status" value="1"/>
</dbReference>
<evidence type="ECO:0000313" key="5">
    <source>
        <dbReference type="Proteomes" id="UP000199103"/>
    </source>
</evidence>
<dbReference type="CDD" id="cd07389">
    <property type="entry name" value="MPP_PhoD"/>
    <property type="match status" value="1"/>
</dbReference>
<feature type="domain" description="PhoD-like phosphatase metallophosphatase" evidence="2">
    <location>
        <begin position="169"/>
        <end position="506"/>
    </location>
</feature>
<dbReference type="Pfam" id="PF09423">
    <property type="entry name" value="PhoD"/>
    <property type="match status" value="1"/>
</dbReference>
<dbReference type="Pfam" id="PF16655">
    <property type="entry name" value="PhoD_N"/>
    <property type="match status" value="1"/>
</dbReference>
<evidence type="ECO:0000259" key="2">
    <source>
        <dbReference type="Pfam" id="PF09423"/>
    </source>
</evidence>
<sequence length="540" mass="61181">MTRLSGSSKSSLPSFRTADPVTRRRFLAAAGGSAAGLAFALRPTARAHADGRIRADPFTIGVASGDPRPDGVLIWTRLAPQPLAVDAGLSPKSSYQVRWEVATDERFRTVVARGSATASPEESYSLHVDVTGLRPGRDYWYRFRCRNHLSPVGRTRTAPAPDSAPALRFAFASCMNYRAGYFHTMRDAAEQDLDVMFFLGDYLYEYPIEQLPVGRRIAADLPAEVVPMLATLDQYRLRYALYKLDPDLQNAHRMMPWVLTWDDHEFVNDYETDARDDLDRRAAAYRAYWENMPLRRPQRPRGSDARLYRRIDWGRTAQFDVLDTRQYRDPETAVSPAPDEGERRDPDRTVLGAEQERWLADSFGRRPVRWNFVAQQILMARLNTAADDQPTVFSPGTWDGYQASQQRMFDLVSTNLRRQQVRNFCSLGGDVHCSYVSDLMADTLDPESELIGVDITSPSISSAQDFDPVANEKRQVRRRMNASLRWADLHCGYDICDVTAERIRFDIRVVDKVSRDDSPVSTGASFTVEDGVPGYVDDHR</sequence>
<dbReference type="PANTHER" id="PTHR43606">
    <property type="entry name" value="PHOSPHATASE, PUTATIVE (AFU_ORTHOLOGUE AFUA_6G08710)-RELATED"/>
    <property type="match status" value="1"/>
</dbReference>
<dbReference type="CDD" id="cd00063">
    <property type="entry name" value="FN3"/>
    <property type="match status" value="1"/>
</dbReference>
<dbReference type="Gene3D" id="3.60.21.70">
    <property type="entry name" value="PhoD-like phosphatase"/>
    <property type="match status" value="1"/>
</dbReference>
<dbReference type="OrthoDB" id="327733at2"/>
<evidence type="ECO:0000259" key="3">
    <source>
        <dbReference type="Pfam" id="PF16655"/>
    </source>
</evidence>
<proteinExistence type="predicted"/>
<name>A0A1H1XMN5_9ACTN</name>
<dbReference type="PROSITE" id="PS51318">
    <property type="entry name" value="TAT"/>
    <property type="match status" value="1"/>
</dbReference>
<feature type="region of interest" description="Disordered" evidence="1">
    <location>
        <begin position="325"/>
        <end position="349"/>
    </location>
</feature>